<dbReference type="GO" id="GO:0008756">
    <property type="term" value="F:o-succinylbenzoate-CoA ligase activity"/>
    <property type="evidence" value="ECO:0007669"/>
    <property type="project" value="UniProtKB-UniRule"/>
</dbReference>
<dbReference type="GO" id="GO:0006631">
    <property type="term" value="P:fatty acid metabolic process"/>
    <property type="evidence" value="ECO:0007669"/>
    <property type="project" value="TreeGrafter"/>
</dbReference>
<dbReference type="PROSITE" id="PS00455">
    <property type="entry name" value="AMP_BINDING"/>
    <property type="match status" value="1"/>
</dbReference>
<comment type="function">
    <text evidence="5">Converts 2-succinylbenzoate (OSB) to 2-succinylbenzoyl-CoA (OSB-CoA).</text>
</comment>
<keyword evidence="1 5" id="KW-0474">Menaquinone biosynthesis</keyword>
<keyword evidence="3 5" id="KW-0547">Nucleotide-binding</keyword>
<dbReference type="OrthoDB" id="9778383at2"/>
<dbReference type="HAMAP" id="MF_00731">
    <property type="entry name" value="MenE"/>
    <property type="match status" value="1"/>
</dbReference>
<dbReference type="RefSeq" id="WP_028962416.1">
    <property type="nucleotide sequence ID" value="NZ_FWWY01000001.1"/>
</dbReference>
<feature type="domain" description="AMP-binding enzyme C-terminal" evidence="7">
    <location>
        <begin position="396"/>
        <end position="469"/>
    </location>
</feature>
<dbReference type="Gene3D" id="3.40.50.12780">
    <property type="entry name" value="N-terminal domain of ligase-like"/>
    <property type="match status" value="1"/>
</dbReference>
<feature type="domain" description="AMP-dependent synthetase/ligase" evidence="6">
    <location>
        <begin position="13"/>
        <end position="346"/>
    </location>
</feature>
<evidence type="ECO:0000313" key="8">
    <source>
        <dbReference type="EMBL" id="SMC01787.1"/>
    </source>
</evidence>
<organism evidence="8 9">
    <name type="scientific">Sulfobacillus thermosulfidooxidans (strain DSM 9293 / VKM B-1269 / AT-1)</name>
    <dbReference type="NCBI Taxonomy" id="929705"/>
    <lineage>
        <taxon>Bacteria</taxon>
        <taxon>Bacillati</taxon>
        <taxon>Bacillota</taxon>
        <taxon>Clostridia</taxon>
        <taxon>Eubacteriales</taxon>
        <taxon>Clostridiales Family XVII. Incertae Sedis</taxon>
        <taxon>Sulfobacillus</taxon>
    </lineage>
</organism>
<protein>
    <recommendedName>
        <fullName evidence="5">2-succinylbenzoate--CoA ligase</fullName>
        <ecNumber evidence="5">6.2.1.26</ecNumber>
    </recommendedName>
    <alternativeName>
        <fullName evidence="5">o-succinylbenzoyl-CoA synthetase</fullName>
        <shortName evidence="5">OSB-CoA synthetase</shortName>
    </alternativeName>
</protein>
<sequence>MAMNLIPNWLSMRAQLTPDRLALTNGQELWTFLQLDLLVRRLTTRLSRLGINDGSRVAILAESSMPIVAVIHALTRLHAILVPLNPRLMLTDLETMLNDAEPAVVIAPSSKVPSFSHTITIEELWDHLNEEPLADPSFIDLDQIQCLMYTSGTTGQPKGALLSYGNIFYSASFSAIHNGTLASDLWLHVMPLYHIGGLSIIFRSVITGNGIVLLPRFETDEVLEMMSRYPISLMSLVPTMLYRLLSANKPFPTSLRLILLGGAPPAPTLIDEALTRQLPVVQTYGLTETSSQIATQLLHESRIHKNAGHAIYPTDVAILFNHSVTHKPHQTGEIVVKGPTVFQGYWHDPDQTKAVFWHDWLKTGDIGFLDENGYIHVIDRQKDLIIRGGENISPTEIERAFLAHPKVSDAGVLAMEDAEWGQVPLIMLVTTAPITLAECITWAHRHLSAIKRPVKYYHAETLPRTASGKLRRIELRQMWQNGAFHEIL</sequence>
<gene>
    <name evidence="5" type="primary">menE</name>
    <name evidence="8" type="ORF">SAMN00768000_0091</name>
</gene>
<keyword evidence="9" id="KW-1185">Reference proteome</keyword>
<comment type="similarity">
    <text evidence="5">Belongs to the ATP-dependent AMP-binding enzyme family. MenE subfamily.</text>
</comment>
<accession>A0A1W1W665</accession>
<dbReference type="InterPro" id="IPR000873">
    <property type="entry name" value="AMP-dep_synth/lig_dom"/>
</dbReference>
<dbReference type="PANTHER" id="PTHR43201:SF5">
    <property type="entry name" value="MEDIUM-CHAIN ACYL-COA LIGASE ACSF2, MITOCHONDRIAL"/>
    <property type="match status" value="1"/>
</dbReference>
<evidence type="ECO:0000256" key="5">
    <source>
        <dbReference type="HAMAP-Rule" id="MF_00731"/>
    </source>
</evidence>
<evidence type="ECO:0000256" key="4">
    <source>
        <dbReference type="ARBA" id="ARBA00022840"/>
    </source>
</evidence>
<dbReference type="Proteomes" id="UP000192660">
    <property type="component" value="Unassembled WGS sequence"/>
</dbReference>
<dbReference type="UniPathway" id="UPA00079"/>
<dbReference type="SUPFAM" id="SSF56801">
    <property type="entry name" value="Acetyl-CoA synthetase-like"/>
    <property type="match status" value="1"/>
</dbReference>
<keyword evidence="2 5" id="KW-0436">Ligase</keyword>
<dbReference type="NCBIfam" id="TIGR01923">
    <property type="entry name" value="menE"/>
    <property type="match status" value="1"/>
</dbReference>
<dbReference type="InterPro" id="IPR045851">
    <property type="entry name" value="AMP-bd_C_sf"/>
</dbReference>
<dbReference type="EMBL" id="FWWY01000001">
    <property type="protein sequence ID" value="SMC01787.1"/>
    <property type="molecule type" value="Genomic_DNA"/>
</dbReference>
<dbReference type="InterPro" id="IPR025110">
    <property type="entry name" value="AMP-bd_C"/>
</dbReference>
<dbReference type="STRING" id="28034.BFX07_08275"/>
<dbReference type="UniPathway" id="UPA01057">
    <property type="reaction ID" value="UER00166"/>
</dbReference>
<dbReference type="Pfam" id="PF00501">
    <property type="entry name" value="AMP-binding"/>
    <property type="match status" value="1"/>
</dbReference>
<proteinExistence type="inferred from homology"/>
<dbReference type="Gene3D" id="3.30.300.30">
    <property type="match status" value="1"/>
</dbReference>
<comment type="pathway">
    <text evidence="5">Quinol/quinone metabolism; 1,4-dihydroxy-2-naphthoate biosynthesis; 1,4-dihydroxy-2-naphthoate from chorismate: step 5/7.</text>
</comment>
<reference evidence="9" key="1">
    <citation type="submission" date="2017-04" db="EMBL/GenBank/DDBJ databases">
        <authorList>
            <person name="Varghese N."/>
            <person name="Submissions S."/>
        </authorList>
    </citation>
    <scope>NUCLEOTIDE SEQUENCE [LARGE SCALE GENOMIC DNA]</scope>
    <source>
        <strain evidence="9">DSM 9293</strain>
    </source>
</reference>
<evidence type="ECO:0000259" key="6">
    <source>
        <dbReference type="Pfam" id="PF00501"/>
    </source>
</evidence>
<dbReference type="GO" id="GO:0031956">
    <property type="term" value="F:medium-chain fatty acid-CoA ligase activity"/>
    <property type="evidence" value="ECO:0007669"/>
    <property type="project" value="TreeGrafter"/>
</dbReference>
<comment type="pathway">
    <text evidence="5">Quinol/quinone metabolism; menaquinone biosynthesis.</text>
</comment>
<dbReference type="InterPro" id="IPR020845">
    <property type="entry name" value="AMP-binding_CS"/>
</dbReference>
<evidence type="ECO:0000259" key="7">
    <source>
        <dbReference type="Pfam" id="PF13193"/>
    </source>
</evidence>
<evidence type="ECO:0000256" key="3">
    <source>
        <dbReference type="ARBA" id="ARBA00022741"/>
    </source>
</evidence>
<name>A0A1W1W665_SULTA</name>
<dbReference type="Pfam" id="PF13193">
    <property type="entry name" value="AMP-binding_C"/>
    <property type="match status" value="1"/>
</dbReference>
<dbReference type="AlphaFoldDB" id="A0A1W1W665"/>
<evidence type="ECO:0000256" key="2">
    <source>
        <dbReference type="ARBA" id="ARBA00022598"/>
    </source>
</evidence>
<keyword evidence="4 5" id="KW-0067">ATP-binding</keyword>
<dbReference type="GO" id="GO:0009234">
    <property type="term" value="P:menaquinone biosynthetic process"/>
    <property type="evidence" value="ECO:0007669"/>
    <property type="project" value="UniProtKB-UniRule"/>
</dbReference>
<evidence type="ECO:0000256" key="1">
    <source>
        <dbReference type="ARBA" id="ARBA00022428"/>
    </source>
</evidence>
<dbReference type="PANTHER" id="PTHR43201">
    <property type="entry name" value="ACYL-COA SYNTHETASE"/>
    <property type="match status" value="1"/>
</dbReference>
<evidence type="ECO:0000313" key="9">
    <source>
        <dbReference type="Proteomes" id="UP000192660"/>
    </source>
</evidence>
<comment type="catalytic activity">
    <reaction evidence="5">
        <text>2-succinylbenzoate + ATP + CoA = 2-succinylbenzoyl-CoA + AMP + diphosphate</text>
        <dbReference type="Rhea" id="RHEA:17009"/>
        <dbReference type="ChEBI" id="CHEBI:18325"/>
        <dbReference type="ChEBI" id="CHEBI:30616"/>
        <dbReference type="ChEBI" id="CHEBI:33019"/>
        <dbReference type="ChEBI" id="CHEBI:57287"/>
        <dbReference type="ChEBI" id="CHEBI:57364"/>
        <dbReference type="ChEBI" id="CHEBI:456215"/>
        <dbReference type="EC" id="6.2.1.26"/>
    </reaction>
</comment>
<dbReference type="InterPro" id="IPR010192">
    <property type="entry name" value="MenE"/>
</dbReference>
<dbReference type="InterPro" id="IPR042099">
    <property type="entry name" value="ANL_N_sf"/>
</dbReference>
<dbReference type="GO" id="GO:0005524">
    <property type="term" value="F:ATP binding"/>
    <property type="evidence" value="ECO:0007669"/>
    <property type="project" value="UniProtKB-KW"/>
</dbReference>
<dbReference type="EC" id="6.2.1.26" evidence="5"/>